<evidence type="ECO:0000313" key="2">
    <source>
        <dbReference type="EMBL" id="KAK9046366.1"/>
    </source>
</evidence>
<evidence type="ECO:0000256" key="1">
    <source>
        <dbReference type="SAM" id="MobiDB-lite"/>
    </source>
</evidence>
<comment type="caution">
    <text evidence="2">The sequence shown here is derived from an EMBL/GenBank/DDBJ whole genome shotgun (WGS) entry which is preliminary data.</text>
</comment>
<evidence type="ECO:0000313" key="3">
    <source>
        <dbReference type="Proteomes" id="UP001396334"/>
    </source>
</evidence>
<keyword evidence="3" id="KW-1185">Reference proteome</keyword>
<accession>A0ABR2U9K5</accession>
<organism evidence="2 3">
    <name type="scientific">Hibiscus sabdariffa</name>
    <name type="common">roselle</name>
    <dbReference type="NCBI Taxonomy" id="183260"/>
    <lineage>
        <taxon>Eukaryota</taxon>
        <taxon>Viridiplantae</taxon>
        <taxon>Streptophyta</taxon>
        <taxon>Embryophyta</taxon>
        <taxon>Tracheophyta</taxon>
        <taxon>Spermatophyta</taxon>
        <taxon>Magnoliopsida</taxon>
        <taxon>eudicotyledons</taxon>
        <taxon>Gunneridae</taxon>
        <taxon>Pentapetalae</taxon>
        <taxon>rosids</taxon>
        <taxon>malvids</taxon>
        <taxon>Malvales</taxon>
        <taxon>Malvaceae</taxon>
        <taxon>Malvoideae</taxon>
        <taxon>Hibiscus</taxon>
    </lineage>
</organism>
<feature type="compositionally biased region" description="Polar residues" evidence="1">
    <location>
        <begin position="28"/>
        <end position="39"/>
    </location>
</feature>
<sequence>MGNNYSLYGVSSSSIEAHNTAGLWGTSPIDQGSSSNGQALPNVDSKNVGHEGRGLGCSAEIMADNLMEHGNELNSIKVECIGDLVERIALKKTSKKYL</sequence>
<gene>
    <name evidence="2" type="ORF">V6N11_052256</name>
</gene>
<proteinExistence type="predicted"/>
<reference evidence="2 3" key="1">
    <citation type="journal article" date="2024" name="G3 (Bethesda)">
        <title>Genome assembly of Hibiscus sabdariffa L. provides insights into metabolisms of medicinal natural products.</title>
        <authorList>
            <person name="Kim T."/>
        </authorList>
    </citation>
    <scope>NUCLEOTIDE SEQUENCE [LARGE SCALE GENOMIC DNA]</scope>
    <source>
        <strain evidence="2">TK-2024</strain>
        <tissue evidence="2">Old leaves</tissue>
    </source>
</reference>
<protein>
    <submittedName>
        <fullName evidence="2">Uncharacterized protein</fullName>
    </submittedName>
</protein>
<dbReference type="EMBL" id="JBBPBN010000001">
    <property type="protein sequence ID" value="KAK9046366.1"/>
    <property type="molecule type" value="Genomic_DNA"/>
</dbReference>
<name>A0ABR2U9K5_9ROSI</name>
<dbReference type="Proteomes" id="UP001396334">
    <property type="component" value="Unassembled WGS sequence"/>
</dbReference>
<feature type="region of interest" description="Disordered" evidence="1">
    <location>
        <begin position="21"/>
        <end position="47"/>
    </location>
</feature>